<dbReference type="Proteomes" id="UP000887013">
    <property type="component" value="Unassembled WGS sequence"/>
</dbReference>
<organism evidence="1 2">
    <name type="scientific">Nephila pilipes</name>
    <name type="common">Giant wood spider</name>
    <name type="synonym">Nephila maculata</name>
    <dbReference type="NCBI Taxonomy" id="299642"/>
    <lineage>
        <taxon>Eukaryota</taxon>
        <taxon>Metazoa</taxon>
        <taxon>Ecdysozoa</taxon>
        <taxon>Arthropoda</taxon>
        <taxon>Chelicerata</taxon>
        <taxon>Arachnida</taxon>
        <taxon>Araneae</taxon>
        <taxon>Araneomorphae</taxon>
        <taxon>Entelegynae</taxon>
        <taxon>Araneoidea</taxon>
        <taxon>Nephilidae</taxon>
        <taxon>Nephila</taxon>
    </lineage>
</organism>
<gene>
    <name evidence="1" type="primary">RF55_23088</name>
    <name evidence="1" type="ORF">NPIL_500891</name>
</gene>
<proteinExistence type="predicted"/>
<dbReference type="GO" id="GO:0008233">
    <property type="term" value="F:peptidase activity"/>
    <property type="evidence" value="ECO:0007669"/>
    <property type="project" value="UniProtKB-KW"/>
</dbReference>
<name>A0A8X6IAE6_NEPPI</name>
<dbReference type="AlphaFoldDB" id="A0A8X6IAE6"/>
<dbReference type="EMBL" id="BMAW01089069">
    <property type="protein sequence ID" value="GFS37938.1"/>
    <property type="molecule type" value="Genomic_DNA"/>
</dbReference>
<dbReference type="GO" id="GO:0006508">
    <property type="term" value="P:proteolysis"/>
    <property type="evidence" value="ECO:0007669"/>
    <property type="project" value="UniProtKB-KW"/>
</dbReference>
<keyword evidence="1" id="KW-0378">Hydrolase</keyword>
<protein>
    <submittedName>
        <fullName evidence="1">Retroviral aspartyl protease family protein</fullName>
    </submittedName>
</protein>
<dbReference type="OrthoDB" id="6437133at2759"/>
<accession>A0A8X6IAE6</accession>
<sequence length="121" mass="13734">MTDLFWYWISSKKKKNFKSDFKNNELHSYSGVLTDDNNFHYGLIEYPDIDNGIRGVVVASSLVDLSRNVIPVRIANISDKTKVIKEGEVLATYTPVNCINRNFQLSLSESSDTLISKLLQS</sequence>
<evidence type="ECO:0000313" key="1">
    <source>
        <dbReference type="EMBL" id="GFS37938.1"/>
    </source>
</evidence>
<keyword evidence="1" id="KW-0645">Protease</keyword>
<keyword evidence="2" id="KW-1185">Reference proteome</keyword>
<reference evidence="1" key="1">
    <citation type="submission" date="2020-08" db="EMBL/GenBank/DDBJ databases">
        <title>Multicomponent nature underlies the extraordinary mechanical properties of spider dragline silk.</title>
        <authorList>
            <person name="Kono N."/>
            <person name="Nakamura H."/>
            <person name="Mori M."/>
            <person name="Yoshida Y."/>
            <person name="Ohtoshi R."/>
            <person name="Malay A.D."/>
            <person name="Moran D.A.P."/>
            <person name="Tomita M."/>
            <person name="Numata K."/>
            <person name="Arakawa K."/>
        </authorList>
    </citation>
    <scope>NUCLEOTIDE SEQUENCE</scope>
</reference>
<evidence type="ECO:0000313" key="2">
    <source>
        <dbReference type="Proteomes" id="UP000887013"/>
    </source>
</evidence>
<comment type="caution">
    <text evidence="1">The sequence shown here is derived from an EMBL/GenBank/DDBJ whole genome shotgun (WGS) entry which is preliminary data.</text>
</comment>